<dbReference type="Pfam" id="PF13489">
    <property type="entry name" value="Methyltransf_23"/>
    <property type="match status" value="1"/>
</dbReference>
<proteinExistence type="predicted"/>
<dbReference type="EMBL" id="WHSB02000001">
    <property type="protein sequence ID" value="MCQ4628574.1"/>
    <property type="molecule type" value="Genomic_DNA"/>
</dbReference>
<keyword evidence="1" id="KW-0808">Transferase</keyword>
<keyword evidence="2" id="KW-1185">Reference proteome</keyword>
<evidence type="ECO:0000313" key="1">
    <source>
        <dbReference type="EMBL" id="MCQ4628574.1"/>
    </source>
</evidence>
<comment type="caution">
    <text evidence="1">The sequence shown here is derived from an EMBL/GenBank/DDBJ whole genome shotgun (WGS) entry which is preliminary data.</text>
</comment>
<protein>
    <submittedName>
        <fullName evidence="1">Class I SAM-dependent methyltransferase</fullName>
    </submittedName>
</protein>
<accession>A0ABT1R073</accession>
<gene>
    <name evidence="1" type="ORF">GB927_000925</name>
</gene>
<dbReference type="InterPro" id="IPR029063">
    <property type="entry name" value="SAM-dependent_MTases_sf"/>
</dbReference>
<dbReference type="GO" id="GO:0008168">
    <property type="term" value="F:methyltransferase activity"/>
    <property type="evidence" value="ECO:0007669"/>
    <property type="project" value="UniProtKB-KW"/>
</dbReference>
<name>A0ABT1R073_9HYPH</name>
<evidence type="ECO:0000313" key="2">
    <source>
        <dbReference type="Proteomes" id="UP000996601"/>
    </source>
</evidence>
<reference evidence="1" key="1">
    <citation type="submission" date="2021-07" db="EMBL/GenBank/DDBJ databases">
        <title>Shinella sp. nov., a novel member of the genus Shinella from water.</title>
        <authorList>
            <person name="Deng Y."/>
        </authorList>
    </citation>
    <scope>NUCLEOTIDE SEQUENCE</scope>
    <source>
        <strain evidence="1">CPCC 100929</strain>
    </source>
</reference>
<sequence length="217" mass="24221">MQSDSRVFTCACCGNSQKFRLAGYPPRLNAMCPTCGSLERHRQFTLLLNDRPDLTKGKSILHFAPEPTLRKGIETVAASYIGADIDPNRGDREMNIEAIDLPADSIELVICNHVMEHVDDTKALAELHRILVTGGVALLTVPLVEGWPTTYENPSITDPAERLLHFGQSDHVRYYGRDFRDRVMAAGFDLEEFVAQEPYVGQYGLLPGETIFIATKR</sequence>
<dbReference type="Proteomes" id="UP000996601">
    <property type="component" value="Unassembled WGS sequence"/>
</dbReference>
<dbReference type="RefSeq" id="WP_256114617.1">
    <property type="nucleotide sequence ID" value="NZ_WHSB02000001.1"/>
</dbReference>
<dbReference type="Gene3D" id="3.40.50.150">
    <property type="entry name" value="Vaccinia Virus protein VP39"/>
    <property type="match status" value="1"/>
</dbReference>
<dbReference type="SUPFAM" id="SSF53335">
    <property type="entry name" value="S-adenosyl-L-methionine-dependent methyltransferases"/>
    <property type="match status" value="1"/>
</dbReference>
<organism evidence="1 2">
    <name type="scientific">Shinella lacus</name>
    <dbReference type="NCBI Taxonomy" id="2654216"/>
    <lineage>
        <taxon>Bacteria</taxon>
        <taxon>Pseudomonadati</taxon>
        <taxon>Pseudomonadota</taxon>
        <taxon>Alphaproteobacteria</taxon>
        <taxon>Hyphomicrobiales</taxon>
        <taxon>Rhizobiaceae</taxon>
        <taxon>Shinella</taxon>
    </lineage>
</organism>
<keyword evidence="1" id="KW-0489">Methyltransferase</keyword>
<dbReference type="GO" id="GO:0032259">
    <property type="term" value="P:methylation"/>
    <property type="evidence" value="ECO:0007669"/>
    <property type="project" value="UniProtKB-KW"/>
</dbReference>